<evidence type="ECO:0000313" key="2">
    <source>
        <dbReference type="EMBL" id="SFB20140.1"/>
    </source>
</evidence>
<accession>A0A1I0Z6D8</accession>
<organism evidence="2 3">
    <name type="scientific">Algoriphagus aquimarinus</name>
    <dbReference type="NCBI Taxonomy" id="237018"/>
    <lineage>
        <taxon>Bacteria</taxon>
        <taxon>Pseudomonadati</taxon>
        <taxon>Bacteroidota</taxon>
        <taxon>Cytophagia</taxon>
        <taxon>Cytophagales</taxon>
        <taxon>Cyclobacteriaceae</taxon>
        <taxon>Algoriphagus</taxon>
    </lineage>
</organism>
<dbReference type="Gene3D" id="3.90.550.10">
    <property type="entry name" value="Spore Coat Polysaccharide Biosynthesis Protein SpsA, Chain A"/>
    <property type="match status" value="1"/>
</dbReference>
<proteinExistence type="predicted"/>
<dbReference type="InterPro" id="IPR029044">
    <property type="entry name" value="Nucleotide-diphossugar_trans"/>
</dbReference>
<dbReference type="SUPFAM" id="SSF53448">
    <property type="entry name" value="Nucleotide-diphospho-sugar transferases"/>
    <property type="match status" value="1"/>
</dbReference>
<keyword evidence="3" id="KW-1185">Reference proteome</keyword>
<dbReference type="OrthoDB" id="9801954at2"/>
<keyword evidence="2" id="KW-0808">Transferase</keyword>
<dbReference type="STRING" id="237018.SAMN04489723_105234"/>
<dbReference type="Proteomes" id="UP000198790">
    <property type="component" value="Unassembled WGS sequence"/>
</dbReference>
<sequence length="283" mass="32432">MPAIAVIIPTYNRPDALKYCLDSLKTQTLNPSLWEVIVINDGGCAIEELGSGYGENFRFIRQENAGPANARNFGVSLAKSQIITFLDDDCQAQPTWLENILNFSKEGVLLGGKVINSYTENIYSEGSQLLIDFLYSYQQNSPNQFFTSNNFSLYKSDFDRFGGFDSSFSTSAGEDREFCVRLQKNGMNLIFNPQILIEHRHFLDLWKFIKLHKKYGKAAVLFQKSAKEQDISIDRRPKLNFYRKLFFYPFTLEHKPFPTKIALSLSLALSQFCVVWGFLDGRR</sequence>
<name>A0A1I0Z6D8_9BACT</name>
<dbReference type="RefSeq" id="WP_092896368.1">
    <property type="nucleotide sequence ID" value="NZ_FOKK01000005.1"/>
</dbReference>
<dbReference type="PANTHER" id="PTHR43685:SF3">
    <property type="entry name" value="SLR2126 PROTEIN"/>
    <property type="match status" value="1"/>
</dbReference>
<protein>
    <submittedName>
        <fullName evidence="2">Glycosyltransferase, GT2 family</fullName>
    </submittedName>
</protein>
<evidence type="ECO:0000313" key="3">
    <source>
        <dbReference type="Proteomes" id="UP000198790"/>
    </source>
</evidence>
<dbReference type="EMBL" id="FOKK01000005">
    <property type="protein sequence ID" value="SFB20140.1"/>
    <property type="molecule type" value="Genomic_DNA"/>
</dbReference>
<dbReference type="GO" id="GO:0016740">
    <property type="term" value="F:transferase activity"/>
    <property type="evidence" value="ECO:0007669"/>
    <property type="project" value="UniProtKB-KW"/>
</dbReference>
<dbReference type="Pfam" id="PF00535">
    <property type="entry name" value="Glycos_transf_2"/>
    <property type="match status" value="1"/>
</dbReference>
<evidence type="ECO:0000259" key="1">
    <source>
        <dbReference type="Pfam" id="PF00535"/>
    </source>
</evidence>
<gene>
    <name evidence="2" type="ORF">SAMN04489723_105234</name>
</gene>
<dbReference type="AlphaFoldDB" id="A0A1I0Z6D8"/>
<feature type="domain" description="Glycosyltransferase 2-like" evidence="1">
    <location>
        <begin position="6"/>
        <end position="156"/>
    </location>
</feature>
<dbReference type="InterPro" id="IPR001173">
    <property type="entry name" value="Glyco_trans_2-like"/>
</dbReference>
<dbReference type="PANTHER" id="PTHR43685">
    <property type="entry name" value="GLYCOSYLTRANSFERASE"/>
    <property type="match status" value="1"/>
</dbReference>
<dbReference type="InterPro" id="IPR050834">
    <property type="entry name" value="Glycosyltransf_2"/>
</dbReference>
<reference evidence="2 3" key="1">
    <citation type="submission" date="2016-10" db="EMBL/GenBank/DDBJ databases">
        <authorList>
            <person name="de Groot N.N."/>
        </authorList>
    </citation>
    <scope>NUCLEOTIDE SEQUENCE [LARGE SCALE GENOMIC DNA]</scope>
    <source>
        <strain evidence="2 3">DSM 23399</strain>
    </source>
</reference>